<organism evidence="6 7">
    <name type="scientific">Dromaius novaehollandiae</name>
    <name type="common">Emu</name>
    <dbReference type="NCBI Taxonomy" id="8790"/>
    <lineage>
        <taxon>Eukaryota</taxon>
        <taxon>Metazoa</taxon>
        <taxon>Chordata</taxon>
        <taxon>Craniata</taxon>
        <taxon>Vertebrata</taxon>
        <taxon>Euteleostomi</taxon>
        <taxon>Archelosauria</taxon>
        <taxon>Archosauria</taxon>
        <taxon>Dinosauria</taxon>
        <taxon>Saurischia</taxon>
        <taxon>Theropoda</taxon>
        <taxon>Coelurosauria</taxon>
        <taxon>Aves</taxon>
        <taxon>Palaeognathae</taxon>
        <taxon>Casuariiformes</taxon>
        <taxon>Dromaiidae</taxon>
        <taxon>Dromaius</taxon>
    </lineage>
</organism>
<dbReference type="InterPro" id="IPR001179">
    <property type="entry name" value="PPIase_FKBP_dom"/>
</dbReference>
<dbReference type="Proteomes" id="UP000694423">
    <property type="component" value="Unplaced"/>
</dbReference>
<reference evidence="6" key="2">
    <citation type="submission" date="2025-09" db="UniProtKB">
        <authorList>
            <consortium name="Ensembl"/>
        </authorList>
    </citation>
    <scope>IDENTIFICATION</scope>
</reference>
<dbReference type="Ensembl" id="ENSDNVT00000030149.1">
    <property type="protein sequence ID" value="ENSDNVP00000024922.1"/>
    <property type="gene ID" value="ENSDNVG00000017330.1"/>
</dbReference>
<feature type="domain" description="PPIase FKBP-type" evidence="5">
    <location>
        <begin position="48"/>
        <end position="145"/>
    </location>
</feature>
<keyword evidence="1" id="KW-0732">Signal</keyword>
<dbReference type="Pfam" id="PF00254">
    <property type="entry name" value="FKBP_C"/>
    <property type="match status" value="1"/>
</dbReference>
<dbReference type="Gene3D" id="3.10.50.40">
    <property type="match status" value="1"/>
</dbReference>
<evidence type="ECO:0000313" key="7">
    <source>
        <dbReference type="Proteomes" id="UP000694423"/>
    </source>
</evidence>
<evidence type="ECO:0000256" key="1">
    <source>
        <dbReference type="ARBA" id="ARBA00022729"/>
    </source>
</evidence>
<dbReference type="AlphaFoldDB" id="A0A8C4KPK4"/>
<keyword evidence="4" id="KW-0413">Isomerase</keyword>
<dbReference type="InterPro" id="IPR046357">
    <property type="entry name" value="PPIase_dom_sf"/>
</dbReference>
<keyword evidence="3" id="KW-0325">Glycoprotein</keyword>
<keyword evidence="7" id="KW-1185">Reference proteome</keyword>
<dbReference type="EC" id="5.2.1.8" evidence="4"/>
<keyword evidence="4" id="KW-0697">Rotamase</keyword>
<dbReference type="SUPFAM" id="SSF54534">
    <property type="entry name" value="FKBP-like"/>
    <property type="match status" value="1"/>
</dbReference>
<dbReference type="PANTHER" id="PTHR46222:SF2">
    <property type="entry name" value="PEPTIDYL-PROLYL CIS-TRANS ISOMERASE FKBP7"/>
    <property type="match status" value="1"/>
</dbReference>
<sequence>MLLPLHITPSVRLWAVSVCLIFLCTETLVQKLCFYDASLLMLACPIRQDSPAQNYMGESFLSLAYLRTQNEGHPKWFVLGVGQVIKGLDIAMMNMCPGEKRKVTIPPSLAYGQQGYGRTSRKYFFPTTFLSSVSAYSCMLGKMPA</sequence>
<evidence type="ECO:0000313" key="6">
    <source>
        <dbReference type="Ensembl" id="ENSDNVP00000024922.1"/>
    </source>
</evidence>
<protein>
    <recommendedName>
        <fullName evidence="4">peptidylprolyl isomerase</fullName>
        <ecNumber evidence="4">5.2.1.8</ecNumber>
    </recommendedName>
</protein>
<evidence type="ECO:0000259" key="5">
    <source>
        <dbReference type="PROSITE" id="PS50059"/>
    </source>
</evidence>
<evidence type="ECO:0000256" key="3">
    <source>
        <dbReference type="ARBA" id="ARBA00023180"/>
    </source>
</evidence>
<comment type="catalytic activity">
    <reaction evidence="4">
        <text>[protein]-peptidylproline (omega=180) = [protein]-peptidylproline (omega=0)</text>
        <dbReference type="Rhea" id="RHEA:16237"/>
        <dbReference type="Rhea" id="RHEA-COMP:10747"/>
        <dbReference type="Rhea" id="RHEA-COMP:10748"/>
        <dbReference type="ChEBI" id="CHEBI:83833"/>
        <dbReference type="ChEBI" id="CHEBI:83834"/>
        <dbReference type="EC" id="5.2.1.8"/>
    </reaction>
</comment>
<keyword evidence="2" id="KW-0677">Repeat</keyword>
<dbReference type="PANTHER" id="PTHR46222">
    <property type="entry name" value="PEPTIDYL-PROLYL CIS-TRANS ISOMERASE FKBP7/14"/>
    <property type="match status" value="1"/>
</dbReference>
<dbReference type="GO" id="GO:0003755">
    <property type="term" value="F:peptidyl-prolyl cis-trans isomerase activity"/>
    <property type="evidence" value="ECO:0007669"/>
    <property type="project" value="UniProtKB-KW"/>
</dbReference>
<evidence type="ECO:0000256" key="2">
    <source>
        <dbReference type="ARBA" id="ARBA00022737"/>
    </source>
</evidence>
<dbReference type="PROSITE" id="PS50059">
    <property type="entry name" value="FKBP_PPIASE"/>
    <property type="match status" value="1"/>
</dbReference>
<proteinExistence type="predicted"/>
<name>A0A8C4KPK4_DRONO</name>
<reference evidence="6" key="1">
    <citation type="submission" date="2025-08" db="UniProtKB">
        <authorList>
            <consortium name="Ensembl"/>
        </authorList>
    </citation>
    <scope>IDENTIFICATION</scope>
</reference>
<dbReference type="InterPro" id="IPR052273">
    <property type="entry name" value="PPIase_FKBP"/>
</dbReference>
<evidence type="ECO:0000256" key="4">
    <source>
        <dbReference type="PROSITE-ProRule" id="PRU00277"/>
    </source>
</evidence>
<accession>A0A8C4KPK4</accession>